<protein>
    <submittedName>
        <fullName evidence="2">Uncharacterized protein</fullName>
    </submittedName>
</protein>
<evidence type="ECO:0000313" key="2">
    <source>
        <dbReference type="EMBL" id="KAK4731272.1"/>
    </source>
</evidence>
<reference evidence="2 3" key="1">
    <citation type="submission" date="2023-10" db="EMBL/GenBank/DDBJ databases">
        <title>Genome-Wide Identification Analysis in wild type Solanum Pinnatisectum Reveals Some Genes Defensing Phytophthora Infestans.</title>
        <authorList>
            <person name="Sun C."/>
        </authorList>
    </citation>
    <scope>NUCLEOTIDE SEQUENCE [LARGE SCALE GENOMIC DNA]</scope>
    <source>
        <strain evidence="2">LQN</strain>
        <tissue evidence="2">Leaf</tissue>
    </source>
</reference>
<evidence type="ECO:0000313" key="3">
    <source>
        <dbReference type="Proteomes" id="UP001311915"/>
    </source>
</evidence>
<accession>A0AAV9M002</accession>
<name>A0AAV9M002_9SOLN</name>
<comment type="caution">
    <text evidence="2">The sequence shown here is derived from an EMBL/GenBank/DDBJ whole genome shotgun (WGS) entry which is preliminary data.</text>
</comment>
<proteinExistence type="predicted"/>
<organism evidence="2 3">
    <name type="scientific">Solanum pinnatisectum</name>
    <name type="common">tansyleaf nightshade</name>
    <dbReference type="NCBI Taxonomy" id="50273"/>
    <lineage>
        <taxon>Eukaryota</taxon>
        <taxon>Viridiplantae</taxon>
        <taxon>Streptophyta</taxon>
        <taxon>Embryophyta</taxon>
        <taxon>Tracheophyta</taxon>
        <taxon>Spermatophyta</taxon>
        <taxon>Magnoliopsida</taxon>
        <taxon>eudicotyledons</taxon>
        <taxon>Gunneridae</taxon>
        <taxon>Pentapetalae</taxon>
        <taxon>asterids</taxon>
        <taxon>lamiids</taxon>
        <taxon>Solanales</taxon>
        <taxon>Solanaceae</taxon>
        <taxon>Solanoideae</taxon>
        <taxon>Solaneae</taxon>
        <taxon>Solanum</taxon>
    </lineage>
</organism>
<feature type="region of interest" description="Disordered" evidence="1">
    <location>
        <begin position="84"/>
        <end position="103"/>
    </location>
</feature>
<keyword evidence="3" id="KW-1185">Reference proteome</keyword>
<gene>
    <name evidence="2" type="ORF">R3W88_024260</name>
</gene>
<evidence type="ECO:0000256" key="1">
    <source>
        <dbReference type="SAM" id="MobiDB-lite"/>
    </source>
</evidence>
<dbReference type="EMBL" id="JAWPEI010000003">
    <property type="protein sequence ID" value="KAK4731272.1"/>
    <property type="molecule type" value="Genomic_DNA"/>
</dbReference>
<dbReference type="Proteomes" id="UP001311915">
    <property type="component" value="Unassembled WGS sequence"/>
</dbReference>
<dbReference type="AlphaFoldDB" id="A0AAV9M002"/>
<sequence length="103" mass="11259">MSKPSSPPKDLISLEIENPSSFQFSTVHEYPSYSTPVCGMGETGDDLPEGKGTESNILTAGEEWVVQSLTTLKGDIHPPFSEFECKSPDPVLDRSEPLFDKTP</sequence>